<dbReference type="PANTHER" id="PTHR11142">
    <property type="entry name" value="PSEUDOURIDYLATE SYNTHASE"/>
    <property type="match status" value="1"/>
</dbReference>
<dbReference type="OrthoDB" id="25767at2759"/>
<dbReference type="InterPro" id="IPR001406">
    <property type="entry name" value="PsdUridine_synth_TruA"/>
</dbReference>
<keyword evidence="8" id="KW-1185">Reference proteome</keyword>
<dbReference type="KEGG" id="tpf:TPHA_0P00530"/>
<evidence type="ECO:0000256" key="4">
    <source>
        <dbReference type="ARBA" id="ARBA00023235"/>
    </source>
</evidence>
<dbReference type="InterPro" id="IPR041707">
    <property type="entry name" value="Pus3-like"/>
</dbReference>
<dbReference type="GO" id="GO:0009982">
    <property type="term" value="F:pseudouridine synthase activity"/>
    <property type="evidence" value="ECO:0007669"/>
    <property type="project" value="EnsemblFungi"/>
</dbReference>
<evidence type="ECO:0000259" key="6">
    <source>
        <dbReference type="Pfam" id="PF01416"/>
    </source>
</evidence>
<dbReference type="InterPro" id="IPR020097">
    <property type="entry name" value="PsdUridine_synth_TruA_a/b_dom"/>
</dbReference>
<evidence type="ECO:0000256" key="1">
    <source>
        <dbReference type="ARBA" id="ARBA00004123"/>
    </source>
</evidence>
<evidence type="ECO:0000256" key="3">
    <source>
        <dbReference type="ARBA" id="ARBA00022694"/>
    </source>
</evidence>
<dbReference type="GO" id="GO:0031119">
    <property type="term" value="P:tRNA pseudouridine synthesis"/>
    <property type="evidence" value="ECO:0007669"/>
    <property type="project" value="EnsemblFungi"/>
</dbReference>
<dbReference type="GO" id="GO:0005634">
    <property type="term" value="C:nucleus"/>
    <property type="evidence" value="ECO:0007669"/>
    <property type="project" value="UniProtKB-SubCell"/>
</dbReference>
<dbReference type="Proteomes" id="UP000005666">
    <property type="component" value="Chromosome 16"/>
</dbReference>
<dbReference type="InterPro" id="IPR020094">
    <property type="entry name" value="TruA/RsuA/RluB/E/F_N"/>
</dbReference>
<reference evidence="7 8" key="1">
    <citation type="journal article" date="2011" name="Proc. Natl. Acad. Sci. U.S.A.">
        <title>Evolutionary erosion of yeast sex chromosomes by mating-type switching accidents.</title>
        <authorList>
            <person name="Gordon J.L."/>
            <person name="Armisen D."/>
            <person name="Proux-Wera E."/>
            <person name="Oheigeartaigh S.S."/>
            <person name="Byrne K.P."/>
            <person name="Wolfe K.H."/>
        </authorList>
    </citation>
    <scope>NUCLEOTIDE SEQUENCE [LARGE SCALE GENOMIC DNA]</scope>
    <source>
        <strain evidence="8">ATCC 24235 / CBS 4417 / NBRC 1672 / NRRL Y-8282 / UCD 70-5</strain>
    </source>
</reference>
<dbReference type="STRING" id="1071381.G8C233"/>
<dbReference type="FunFam" id="3.30.70.660:FF:000012">
    <property type="entry name" value="tRNA pseudouridine synthase"/>
    <property type="match status" value="1"/>
</dbReference>
<dbReference type="HOGENOM" id="CLU_014673_2_0_1"/>
<accession>G8C233</accession>
<dbReference type="InterPro" id="IPR020095">
    <property type="entry name" value="PsdUridine_synth_TruA_C"/>
</dbReference>
<dbReference type="GeneID" id="11530847"/>
<comment type="subcellular location">
    <subcellularLocation>
        <location evidence="1">Nucleus</location>
    </subcellularLocation>
</comment>
<gene>
    <name evidence="7" type="primary">TPHA0P00530</name>
    <name evidence="7" type="ordered locus">TPHA_0P00530</name>
</gene>
<dbReference type="GO" id="GO:0003723">
    <property type="term" value="F:RNA binding"/>
    <property type="evidence" value="ECO:0007669"/>
    <property type="project" value="InterPro"/>
</dbReference>
<dbReference type="RefSeq" id="XP_003688645.1">
    <property type="nucleotide sequence ID" value="XM_003688597.1"/>
</dbReference>
<evidence type="ECO:0000313" key="8">
    <source>
        <dbReference type="Proteomes" id="UP000005666"/>
    </source>
</evidence>
<keyword evidence="4" id="KW-0413">Isomerase</keyword>
<dbReference type="eggNOG" id="KOG2554">
    <property type="taxonomic scope" value="Eukaryota"/>
</dbReference>
<dbReference type="Gene3D" id="3.30.70.660">
    <property type="entry name" value="Pseudouridine synthase I, catalytic domain, C-terminal subdomain"/>
    <property type="match status" value="1"/>
</dbReference>
<organism evidence="7 8">
    <name type="scientific">Tetrapisispora phaffii (strain ATCC 24235 / CBS 4417 / NBRC 1672 / NRRL Y-8282 / UCD 70-5)</name>
    <name type="common">Yeast</name>
    <name type="synonym">Fabospora phaffii</name>
    <dbReference type="NCBI Taxonomy" id="1071381"/>
    <lineage>
        <taxon>Eukaryota</taxon>
        <taxon>Fungi</taxon>
        <taxon>Dikarya</taxon>
        <taxon>Ascomycota</taxon>
        <taxon>Saccharomycotina</taxon>
        <taxon>Saccharomycetes</taxon>
        <taxon>Saccharomycetales</taxon>
        <taxon>Saccharomycetaceae</taxon>
        <taxon>Tetrapisispora</taxon>
    </lineage>
</organism>
<feature type="domain" description="Pseudouridine synthase I TruA alpha/beta" evidence="6">
    <location>
        <begin position="211"/>
        <end position="318"/>
    </location>
</feature>
<keyword evidence="5" id="KW-0539">Nucleus</keyword>
<sequence>MEEKSYGTWSKEDLIRRLEILEDNVSKHNKKTNDKIENTESITQNKNKKFNEKKKFDFSKYNTRFIALKFAYLGWNYNGLAIQKEPTALPTVEGVIVDAMNKCKLIPSINPSDFKFSRCGRTDKGVSAMNQVISLNVRSNLTPEQQMNSEFDSKEIQYINILNQLLPDDIRISAVCLRPPTGFDARFSCQYRHYKYLFKKDGLNISAMETAASYFKGEHDFRNFCKLDGSKQITNFKRTMMSSQILQVNEEFYCFDLIGSAFLWHQVRCMTAILFLVGQNLEVPEIVSQLVDVASNPQKPIYDMASDIPLILYDCKFPEMDWIMNNVNDYNSIKYSKIVEGLTLGYQLKSTVATIFQDILPSADQDFQNKTRINLGDGKGKIVGTYEKLFKRKVMESYEIVNKKYKQRKKIPKNKLGLCNHL</sequence>
<dbReference type="Gene3D" id="3.30.70.580">
    <property type="entry name" value="Pseudouridine synthase I, catalytic domain, N-terminal subdomain"/>
    <property type="match status" value="1"/>
</dbReference>
<dbReference type="FunFam" id="3.30.70.580:FF:000020">
    <property type="entry name" value="tRNA pseudouridine synthase"/>
    <property type="match status" value="1"/>
</dbReference>
<dbReference type="SUPFAM" id="SSF55120">
    <property type="entry name" value="Pseudouridine synthase"/>
    <property type="match status" value="1"/>
</dbReference>
<evidence type="ECO:0000256" key="2">
    <source>
        <dbReference type="ARBA" id="ARBA00009375"/>
    </source>
</evidence>
<dbReference type="CDD" id="cd02569">
    <property type="entry name" value="PseudoU_synth_ScPus3"/>
    <property type="match status" value="1"/>
</dbReference>
<dbReference type="PANTHER" id="PTHR11142:SF5">
    <property type="entry name" value="TRNA PSEUDOURIDINE(38_39) SYNTHASE"/>
    <property type="match status" value="1"/>
</dbReference>
<comment type="similarity">
    <text evidence="2">Belongs to the tRNA pseudouridine synthase TruA family.</text>
</comment>
<name>G8C233_TETPH</name>
<keyword evidence="3" id="KW-0819">tRNA processing</keyword>
<dbReference type="GO" id="GO:1990481">
    <property type="term" value="P:mRNA pseudouridine synthesis"/>
    <property type="evidence" value="ECO:0007669"/>
    <property type="project" value="EnsemblFungi"/>
</dbReference>
<dbReference type="OMA" id="DCKFPEM"/>
<dbReference type="Pfam" id="PF01416">
    <property type="entry name" value="PseudoU_synth_1"/>
    <property type="match status" value="1"/>
</dbReference>
<evidence type="ECO:0000313" key="7">
    <source>
        <dbReference type="EMBL" id="CCE66211.1"/>
    </source>
</evidence>
<proteinExistence type="inferred from homology"/>
<dbReference type="AlphaFoldDB" id="G8C233"/>
<protein>
    <recommendedName>
        <fullName evidence="6">Pseudouridine synthase I TruA alpha/beta domain-containing protein</fullName>
    </recommendedName>
</protein>
<evidence type="ECO:0000256" key="5">
    <source>
        <dbReference type="ARBA" id="ARBA00023242"/>
    </source>
</evidence>
<dbReference type="HAMAP" id="MF_00171">
    <property type="entry name" value="TruA"/>
    <property type="match status" value="1"/>
</dbReference>
<dbReference type="InterPro" id="IPR020103">
    <property type="entry name" value="PsdUridine_synth_cat_dom_sf"/>
</dbReference>
<dbReference type="GO" id="GO:0005737">
    <property type="term" value="C:cytoplasm"/>
    <property type="evidence" value="ECO:0007669"/>
    <property type="project" value="EnsemblFungi"/>
</dbReference>
<dbReference type="NCBIfam" id="TIGR00071">
    <property type="entry name" value="hisT_truA"/>
    <property type="match status" value="1"/>
</dbReference>
<dbReference type="EMBL" id="HE612871">
    <property type="protein sequence ID" value="CCE66211.1"/>
    <property type="molecule type" value="Genomic_DNA"/>
</dbReference>